<name>A0AA40CGK1_9PEZI</name>
<evidence type="ECO:0000259" key="3">
    <source>
        <dbReference type="PROSITE" id="PS51212"/>
    </source>
</evidence>
<proteinExistence type="predicted"/>
<dbReference type="PANTHER" id="PTHR45964">
    <property type="entry name" value="WSCD FAMILY MEMBER CG9164"/>
    <property type="match status" value="1"/>
</dbReference>
<sequence length="222" mass="22938">MSRFLTLAAALLPAVLAQATSYGCYTDISNGRALTGALLVDYTGMTIEACGTFCAEFPIFGIEYSGECYCGDALAQGSFPTFSTDCSMLCPGDETGTSICGGPNRLSLYGVDAVAPAITPVLADPPTAFTSVGCFTEGDGVRALSGQAGFAPTELTIATCGQYCLNWGYTTFGAEYGAECYCGNELDASSNATDPAECIMPCAGDNTEICGGPNRLSVYLWA</sequence>
<dbReference type="AlphaFoldDB" id="A0AA40CGK1"/>
<dbReference type="InterPro" id="IPR051589">
    <property type="entry name" value="Sialate-O-sulfotransferase"/>
</dbReference>
<feature type="domain" description="WSC" evidence="3">
    <location>
        <begin position="18"/>
        <end position="112"/>
    </location>
</feature>
<protein>
    <submittedName>
        <fullName evidence="4">WSC domain-containing protein</fullName>
    </submittedName>
</protein>
<dbReference type="Pfam" id="PF01822">
    <property type="entry name" value="WSC"/>
    <property type="match status" value="2"/>
</dbReference>
<keyword evidence="1" id="KW-0677">Repeat</keyword>
<evidence type="ECO:0000256" key="2">
    <source>
        <dbReference type="SAM" id="SignalP"/>
    </source>
</evidence>
<comment type="caution">
    <text evidence="4">The sequence shown here is derived from an EMBL/GenBank/DDBJ whole genome shotgun (WGS) entry which is preliminary data.</text>
</comment>
<keyword evidence="2" id="KW-0732">Signal</keyword>
<dbReference type="InterPro" id="IPR002889">
    <property type="entry name" value="WSC_carb-bd"/>
</dbReference>
<feature type="chain" id="PRO_5041325688" evidence="2">
    <location>
        <begin position="18"/>
        <end position="222"/>
    </location>
</feature>
<dbReference type="SMART" id="SM00321">
    <property type="entry name" value="WSC"/>
    <property type="match status" value="2"/>
</dbReference>
<dbReference type="EMBL" id="JAULSR010000001">
    <property type="protein sequence ID" value="KAK0637460.1"/>
    <property type="molecule type" value="Genomic_DNA"/>
</dbReference>
<accession>A0AA40CGK1</accession>
<evidence type="ECO:0000313" key="5">
    <source>
        <dbReference type="Proteomes" id="UP001174934"/>
    </source>
</evidence>
<organism evidence="4 5">
    <name type="scientific">Bombardia bombarda</name>
    <dbReference type="NCBI Taxonomy" id="252184"/>
    <lineage>
        <taxon>Eukaryota</taxon>
        <taxon>Fungi</taxon>
        <taxon>Dikarya</taxon>
        <taxon>Ascomycota</taxon>
        <taxon>Pezizomycotina</taxon>
        <taxon>Sordariomycetes</taxon>
        <taxon>Sordariomycetidae</taxon>
        <taxon>Sordariales</taxon>
        <taxon>Lasiosphaeriaceae</taxon>
        <taxon>Bombardia</taxon>
    </lineage>
</organism>
<evidence type="ECO:0000313" key="4">
    <source>
        <dbReference type="EMBL" id="KAK0637460.1"/>
    </source>
</evidence>
<gene>
    <name evidence="4" type="ORF">B0T17DRAFT_588308</name>
</gene>
<dbReference type="PROSITE" id="PS51257">
    <property type="entry name" value="PROKAR_LIPOPROTEIN"/>
    <property type="match status" value="1"/>
</dbReference>
<dbReference type="PROSITE" id="PS51212">
    <property type="entry name" value="WSC"/>
    <property type="match status" value="2"/>
</dbReference>
<dbReference type="PANTHER" id="PTHR45964:SF5">
    <property type="entry name" value="WSCD FAMILY MEMBER CG9164"/>
    <property type="match status" value="1"/>
</dbReference>
<dbReference type="Proteomes" id="UP001174934">
    <property type="component" value="Unassembled WGS sequence"/>
</dbReference>
<evidence type="ECO:0000256" key="1">
    <source>
        <dbReference type="ARBA" id="ARBA00022737"/>
    </source>
</evidence>
<feature type="domain" description="WSC" evidence="3">
    <location>
        <begin position="128"/>
        <end position="222"/>
    </location>
</feature>
<keyword evidence="5" id="KW-1185">Reference proteome</keyword>
<reference evidence="4" key="1">
    <citation type="submission" date="2023-06" db="EMBL/GenBank/DDBJ databases">
        <title>Genome-scale phylogeny and comparative genomics of the fungal order Sordariales.</title>
        <authorList>
            <consortium name="Lawrence Berkeley National Laboratory"/>
            <person name="Hensen N."/>
            <person name="Bonometti L."/>
            <person name="Westerberg I."/>
            <person name="Brannstrom I.O."/>
            <person name="Guillou S."/>
            <person name="Cros-Aarteil S."/>
            <person name="Calhoun S."/>
            <person name="Haridas S."/>
            <person name="Kuo A."/>
            <person name="Mondo S."/>
            <person name="Pangilinan J."/>
            <person name="Riley R."/>
            <person name="LaButti K."/>
            <person name="Andreopoulos B."/>
            <person name="Lipzen A."/>
            <person name="Chen C."/>
            <person name="Yanf M."/>
            <person name="Daum C."/>
            <person name="Ng V."/>
            <person name="Clum A."/>
            <person name="Steindorff A."/>
            <person name="Ohm R."/>
            <person name="Martin F."/>
            <person name="Silar P."/>
            <person name="Natvig D."/>
            <person name="Lalanne C."/>
            <person name="Gautier V."/>
            <person name="Ament-velasquez S.L."/>
            <person name="Kruys A."/>
            <person name="Hutchinson M.I."/>
            <person name="Powell A.J."/>
            <person name="Barry K."/>
            <person name="Miller A.N."/>
            <person name="Grigoriev I.V."/>
            <person name="Debuchy R."/>
            <person name="Gladieux P."/>
            <person name="Thoren M.H."/>
            <person name="Johannesson H."/>
        </authorList>
    </citation>
    <scope>NUCLEOTIDE SEQUENCE</scope>
    <source>
        <strain evidence="4">SMH3391-2</strain>
    </source>
</reference>
<feature type="signal peptide" evidence="2">
    <location>
        <begin position="1"/>
        <end position="17"/>
    </location>
</feature>